<protein>
    <submittedName>
        <fullName evidence="2">Glycosyltransferase</fullName>
        <ecNumber evidence="2">2.4.-.-</ecNumber>
    </submittedName>
</protein>
<dbReference type="SUPFAM" id="SSF53756">
    <property type="entry name" value="UDP-Glycosyltransferase/glycogen phosphorylase"/>
    <property type="match status" value="1"/>
</dbReference>
<evidence type="ECO:0000259" key="1">
    <source>
        <dbReference type="Pfam" id="PF00534"/>
    </source>
</evidence>
<reference evidence="2" key="1">
    <citation type="submission" date="2022-01" db="EMBL/GenBank/DDBJ databases">
        <title>Alginate degradation mechanism of Vibrio pelagius WXL662.</title>
        <authorList>
            <person name="He X."/>
        </authorList>
    </citation>
    <scope>NUCLEOTIDE SEQUENCE</scope>
    <source>
        <strain evidence="2">WXL662</strain>
    </source>
</reference>
<keyword evidence="3" id="KW-1185">Reference proteome</keyword>
<organism evidence="2 3">
    <name type="scientific">Vibrio pelagius</name>
    <dbReference type="NCBI Taxonomy" id="28169"/>
    <lineage>
        <taxon>Bacteria</taxon>
        <taxon>Pseudomonadati</taxon>
        <taxon>Pseudomonadota</taxon>
        <taxon>Gammaproteobacteria</taxon>
        <taxon>Vibrionales</taxon>
        <taxon>Vibrionaceae</taxon>
        <taxon>Vibrio</taxon>
    </lineage>
</organism>
<sequence length="388" mass="44419">MKIALVMAHGRVHEHVGGAPKVFFDMANELGKDNKVLALYSDDRPGSPLYEHEHNVTVKNVMFDKKRLKRPVSKLLREIIRGWNKLPFNKINYNPITSLQQSLVGELLRPRLDEFKPDVIISFGHWDLVSVTEYYDSKAKIISMCHTDTSRVIPNMSARERRAMSQISAYHVLLPSYCEVVEKTIPTSFEFISFGNAVPDFNCKADMTQKRIVYMARVEKNKQHHKLIKSFSMLERSLRAGWVINFYGSEPDPEYKKHLIDLVALYELEDHVVFHGITKQPSEELRMSSICAFPSSFEGFPLALSEAMSSGLACVGFASCSGVNEIIQHEESGLLAHDEEDFSKCLASLMKSLPYRQKIGRNAYKTISRYHGDSVWDLWREELNRLNV</sequence>
<proteinExistence type="predicted"/>
<dbReference type="GO" id="GO:0016757">
    <property type="term" value="F:glycosyltransferase activity"/>
    <property type="evidence" value="ECO:0007669"/>
    <property type="project" value="UniProtKB-KW"/>
</dbReference>
<dbReference type="PANTHER" id="PTHR12526">
    <property type="entry name" value="GLYCOSYLTRANSFERASE"/>
    <property type="match status" value="1"/>
</dbReference>
<dbReference type="EMBL" id="CP090614">
    <property type="protein sequence ID" value="UTT85809.1"/>
    <property type="molecule type" value="Genomic_DNA"/>
</dbReference>
<dbReference type="Gene3D" id="3.40.50.2000">
    <property type="entry name" value="Glycogen Phosphorylase B"/>
    <property type="match status" value="2"/>
</dbReference>
<feature type="domain" description="Glycosyl transferase family 1" evidence="1">
    <location>
        <begin position="205"/>
        <end position="365"/>
    </location>
</feature>
<dbReference type="PANTHER" id="PTHR12526:SF630">
    <property type="entry name" value="GLYCOSYLTRANSFERASE"/>
    <property type="match status" value="1"/>
</dbReference>
<keyword evidence="2" id="KW-0808">Transferase</keyword>
<dbReference type="Proteomes" id="UP001059120">
    <property type="component" value="Chromosome 1"/>
</dbReference>
<dbReference type="EC" id="2.4.-.-" evidence="2"/>
<name>A0ABY5G6K8_VIBPE</name>
<dbReference type="Pfam" id="PF00534">
    <property type="entry name" value="Glycos_transf_1"/>
    <property type="match status" value="1"/>
</dbReference>
<evidence type="ECO:0000313" key="3">
    <source>
        <dbReference type="Proteomes" id="UP001059120"/>
    </source>
</evidence>
<dbReference type="RefSeq" id="WP_255231651.1">
    <property type="nucleotide sequence ID" value="NZ_CP090614.1"/>
</dbReference>
<dbReference type="InterPro" id="IPR001296">
    <property type="entry name" value="Glyco_trans_1"/>
</dbReference>
<keyword evidence="2" id="KW-0328">Glycosyltransferase</keyword>
<evidence type="ECO:0000313" key="2">
    <source>
        <dbReference type="EMBL" id="UTT85809.1"/>
    </source>
</evidence>
<gene>
    <name evidence="2" type="ORF">LZI70_06075</name>
</gene>
<accession>A0ABY5G6K8</accession>